<dbReference type="AlphaFoldDB" id="A0A2R6C5J8"/>
<sequence>MNQKSLGVVAVALLFASITIFAYASPLAVSTYTIQAQSGYLIDVYWEVAPGTPAPPPPPGGAASGCGSPPPQPALSETYPTAKQSGKYPLGAAPTCVWGSQYTSTESYTGGPCLLVIYIKAKGAATVTYALEITNNKGVAITTVAKGTLDIASSNTPAEYTSVSTCVGFTAQAGDYLVLSLSDPQDPGRGRVGV</sequence>
<comment type="caution">
    <text evidence="2">The sequence shown here is derived from an EMBL/GenBank/DDBJ whole genome shotgun (WGS) entry which is preliminary data.</text>
</comment>
<name>A0A2R6C5J8_9ARCH</name>
<dbReference type="EMBL" id="NEXF01000574">
    <property type="protein sequence ID" value="PSO06167.1"/>
    <property type="molecule type" value="Genomic_DNA"/>
</dbReference>
<evidence type="ECO:0000313" key="2">
    <source>
        <dbReference type="EMBL" id="PSO06167.1"/>
    </source>
</evidence>
<dbReference type="Proteomes" id="UP000242015">
    <property type="component" value="Unassembled WGS sequence"/>
</dbReference>
<reference evidence="2 3" key="1">
    <citation type="submission" date="2017-04" db="EMBL/GenBank/DDBJ databases">
        <title>Novel microbial lineages endemic to geothermal iron-oxide mats fill important gaps in the evolutionary history of Archaea.</title>
        <authorList>
            <person name="Jay Z.J."/>
            <person name="Beam J.P."/>
            <person name="Dlakic M."/>
            <person name="Rusch D.B."/>
            <person name="Kozubal M.A."/>
            <person name="Inskeep W.P."/>
        </authorList>
    </citation>
    <scope>NUCLEOTIDE SEQUENCE [LARGE SCALE GENOMIC DNA]</scope>
    <source>
        <strain evidence="2">BE_D</strain>
    </source>
</reference>
<gene>
    <name evidence="2" type="ORF">B9Q04_17455</name>
</gene>
<proteinExistence type="predicted"/>
<organism evidence="2 3">
    <name type="scientific">Candidatus Marsarchaeota G2 archaeon BE_D</name>
    <dbReference type="NCBI Taxonomy" id="1978158"/>
    <lineage>
        <taxon>Archaea</taxon>
        <taxon>Candidatus Marsarchaeota</taxon>
        <taxon>Candidatus Marsarchaeota group 2</taxon>
    </lineage>
</organism>
<evidence type="ECO:0000313" key="3">
    <source>
        <dbReference type="Proteomes" id="UP000242015"/>
    </source>
</evidence>
<feature type="region of interest" description="Disordered" evidence="1">
    <location>
        <begin position="53"/>
        <end position="82"/>
    </location>
</feature>
<protein>
    <submittedName>
        <fullName evidence="2">Uncharacterized protein</fullName>
    </submittedName>
</protein>
<accession>A0A2R6C5J8</accession>
<evidence type="ECO:0000256" key="1">
    <source>
        <dbReference type="SAM" id="MobiDB-lite"/>
    </source>
</evidence>